<dbReference type="InterPro" id="IPR012255">
    <property type="entry name" value="ETF_b"/>
</dbReference>
<reference evidence="4" key="2">
    <citation type="submission" date="2018-04" db="EMBL/GenBank/DDBJ databases">
        <title>Complete genome sequence of Sulfodiicoccus acidiphilus strain HS-1.</title>
        <authorList>
            <person name="Sakai H.D."/>
            <person name="Kurosawa N."/>
        </authorList>
    </citation>
    <scope>NUCLEOTIDE SEQUENCE [LARGE SCALE GENOMIC DNA]</scope>
    <source>
        <strain evidence="4">HS-1</strain>
    </source>
</reference>
<evidence type="ECO:0000313" key="2">
    <source>
        <dbReference type="EMBL" id="BBD73819.1"/>
    </source>
</evidence>
<dbReference type="GeneID" id="38667664"/>
<dbReference type="Pfam" id="PF01012">
    <property type="entry name" value="ETF"/>
    <property type="match status" value="1"/>
</dbReference>
<dbReference type="RefSeq" id="WP_126451416.1">
    <property type="nucleotide sequence ID" value="NZ_AP018553.1"/>
</dbReference>
<dbReference type="SMART" id="SM00893">
    <property type="entry name" value="ETF"/>
    <property type="match status" value="1"/>
</dbReference>
<dbReference type="PIRSF" id="PIRSF000090">
    <property type="entry name" value="Beta-ETF"/>
    <property type="match status" value="1"/>
</dbReference>
<gene>
    <name evidence="3" type="ORF">GCM10007116_12650</name>
    <name evidence="2" type="ORF">HS1genome_2208</name>
</gene>
<evidence type="ECO:0000313" key="4">
    <source>
        <dbReference type="Proteomes" id="UP000276741"/>
    </source>
</evidence>
<dbReference type="PANTHER" id="PTHR21294">
    <property type="entry name" value="ELECTRON TRANSFER FLAVOPROTEIN BETA-SUBUNIT"/>
    <property type="match status" value="1"/>
</dbReference>
<organism evidence="2 4">
    <name type="scientific">Sulfodiicoccus acidiphilus</name>
    <dbReference type="NCBI Taxonomy" id="1670455"/>
    <lineage>
        <taxon>Archaea</taxon>
        <taxon>Thermoproteota</taxon>
        <taxon>Thermoprotei</taxon>
        <taxon>Sulfolobales</taxon>
        <taxon>Sulfolobaceae</taxon>
        <taxon>Sulfodiicoccus</taxon>
    </lineage>
</organism>
<dbReference type="EMBL" id="AP018553">
    <property type="protein sequence ID" value="BBD73819.1"/>
    <property type="molecule type" value="Genomic_DNA"/>
</dbReference>
<dbReference type="Gene3D" id="3.40.50.620">
    <property type="entry name" value="HUPs"/>
    <property type="match status" value="1"/>
</dbReference>
<reference evidence="3" key="1">
    <citation type="journal article" date="2014" name="Int. J. Syst. Evol. Microbiol.">
        <title>Complete genome sequence of Corynebacterium casei LMG S-19264T (=DSM 44701T), isolated from a smear-ripened cheese.</title>
        <authorList>
            <consortium name="US DOE Joint Genome Institute (JGI-PGF)"/>
            <person name="Walter F."/>
            <person name="Albersmeier A."/>
            <person name="Kalinowski J."/>
            <person name="Ruckert C."/>
        </authorList>
    </citation>
    <scope>NUCLEOTIDE SEQUENCE</scope>
    <source>
        <strain evidence="3">JCM 31740</strain>
    </source>
</reference>
<accession>A0A348B6L7</accession>
<feature type="domain" description="Electron transfer flavoprotein alpha/beta-subunit N-terminal" evidence="1">
    <location>
        <begin position="20"/>
        <end position="201"/>
    </location>
</feature>
<sequence length="241" mass="26014">MNLVVGFKVVPDETLIRVSGGKLDLNVATKISTYDKNAIEEAVRIKEATGGKITGVTVGNTDRKVIREALSMGVDEVVAVSAQYTDVLGTATAVTEEVRSLNPDLVLFGETTTDGSTSGLGPMVAELWGVPVVTFVRSLKVEGKTVRAERSLTPVIEVVETELPAVITVTGEINTPRIPTLRQIMESSKKPVRSKEFRGTPVASLDSVEPYTVQRKRVVMEGKLEEVVPKLIEALRKEGVI</sequence>
<name>A0A348B6L7_9CREN</name>
<dbReference type="SUPFAM" id="SSF52402">
    <property type="entry name" value="Adenine nucleotide alpha hydrolases-like"/>
    <property type="match status" value="1"/>
</dbReference>
<dbReference type="InterPro" id="IPR033948">
    <property type="entry name" value="ETF_beta_N"/>
</dbReference>
<dbReference type="InterPro" id="IPR014729">
    <property type="entry name" value="Rossmann-like_a/b/a_fold"/>
</dbReference>
<reference evidence="2" key="3">
    <citation type="journal article" date="2019" name="BMC Res. Notes">
        <title>Complete genome sequence of the Sulfodiicoccus acidiphilus strain HS-1T, the first crenarchaeon that lacks polB3, isolated from an acidic hot spring in Ohwaku-dani, Hakone, Japan.</title>
        <authorList>
            <person name="Sakai H.D."/>
            <person name="Kurosawa N."/>
        </authorList>
    </citation>
    <scope>NUCLEOTIDE SEQUENCE</scope>
    <source>
        <strain evidence="2">HS-1</strain>
    </source>
</reference>
<dbReference type="InterPro" id="IPR014730">
    <property type="entry name" value="ETF_a/b_N"/>
</dbReference>
<protein>
    <submittedName>
        <fullName evidence="2">Electron transfer flavoprotein subunit alpha</fullName>
    </submittedName>
</protein>
<dbReference type="EMBL" id="BMQS01000010">
    <property type="protein sequence ID" value="GGT96514.1"/>
    <property type="molecule type" value="Genomic_DNA"/>
</dbReference>
<proteinExistence type="predicted"/>
<dbReference type="CDD" id="cd01714">
    <property type="entry name" value="ETF_beta"/>
    <property type="match status" value="1"/>
</dbReference>
<dbReference type="GO" id="GO:0009055">
    <property type="term" value="F:electron transfer activity"/>
    <property type="evidence" value="ECO:0007669"/>
    <property type="project" value="InterPro"/>
</dbReference>
<dbReference type="PANTHER" id="PTHR21294:SF20">
    <property type="entry name" value="ELECTRON TRANSFER FLAVOPROTEIN, SUBUNIT BETA (ETFB)"/>
    <property type="match status" value="1"/>
</dbReference>
<dbReference type="KEGG" id="sacd:HS1genome_2208"/>
<dbReference type="Proteomes" id="UP000276741">
    <property type="component" value="Chromosome"/>
</dbReference>
<reference evidence="3" key="4">
    <citation type="submission" date="2020-09" db="EMBL/GenBank/DDBJ databases">
        <authorList>
            <person name="Sun Q."/>
            <person name="Ohkuma M."/>
        </authorList>
    </citation>
    <scope>NUCLEOTIDE SEQUENCE</scope>
    <source>
        <strain evidence="3">JCM 31740</strain>
    </source>
</reference>
<evidence type="ECO:0000313" key="3">
    <source>
        <dbReference type="EMBL" id="GGT96514.1"/>
    </source>
</evidence>
<keyword evidence="4" id="KW-1185">Reference proteome</keyword>
<dbReference type="Proteomes" id="UP000616143">
    <property type="component" value="Unassembled WGS sequence"/>
</dbReference>
<evidence type="ECO:0000259" key="1">
    <source>
        <dbReference type="SMART" id="SM00893"/>
    </source>
</evidence>
<dbReference type="AlphaFoldDB" id="A0A348B6L7"/>
<dbReference type="OrthoDB" id="6635at2157"/>